<evidence type="ECO:0000256" key="2">
    <source>
        <dbReference type="ARBA" id="ARBA00022448"/>
    </source>
</evidence>
<dbReference type="InterPro" id="IPR007210">
    <property type="entry name" value="ABC_Gly_betaine_transp_sub-bd"/>
</dbReference>
<comment type="similarity">
    <text evidence="7">In the N-terminal section; belongs to the binding-protein-dependent transport system permease family.</text>
</comment>
<feature type="transmembrane region" description="Helical" evidence="8">
    <location>
        <begin position="20"/>
        <end position="40"/>
    </location>
</feature>
<feature type="transmembrane region" description="Helical" evidence="8">
    <location>
        <begin position="80"/>
        <end position="102"/>
    </location>
</feature>
<evidence type="ECO:0000313" key="10">
    <source>
        <dbReference type="EMBL" id="MBE9023026.1"/>
    </source>
</evidence>
<dbReference type="InterPro" id="IPR051204">
    <property type="entry name" value="ABC_transp_perm/SBD"/>
</dbReference>
<dbReference type="PANTHER" id="PTHR30177">
    <property type="entry name" value="GLYCINE BETAINE/L-PROLINE TRANSPORT SYSTEM PERMEASE PROTEIN PROW"/>
    <property type="match status" value="1"/>
</dbReference>
<evidence type="ECO:0000256" key="8">
    <source>
        <dbReference type="RuleBase" id="RU363032"/>
    </source>
</evidence>
<sequence length="511" mass="56515">MFFNRYFLEIILRTGEHLVLVVIAMVVAVSIGIPLGIFITRQPKLAQPIIGITNAIQTTPSLAIFGFLISVPFIGGIGKIPAIVTLILYALLPIIRNTYIGINSVEPAIRESGRGMGMTDSQLLFQVEIPLALGVILAGVRVATVISVGIATIAAAIGGGGLGVFIFRGISTLNNQLILAGAIPAALIALGADFSLGWLEKNLTQQREKNITINRRTVVYLSILTLLIAALIGFTYWLTPPTIIIGSKNFTEQFILGELLAQQIESHTKLRVDKRLNLGGTFICHEAVKAGQIAGYVEYTGTSFTSILKQKPISNSQLVYEKIKQDYSQKYQLEVMPSLGFNNTFAMIIRGEDAKRWQIKTLSEAAKYTPKMQAGFGYEFLERQDGYPGLAKTYGFKFTKPPLQMELGLMYQALKEKKVDLIAANSTDGLIPVLNLVILEDDKKYFPPYEAVPVFNQAILEKYPELREAINQLVGLISTEEMQQMNYQVDNQSRPVEEVVHEWLKSKKLIN</sequence>
<keyword evidence="5 8" id="KW-0472">Membrane</keyword>
<feature type="transmembrane region" description="Helical" evidence="8">
    <location>
        <begin position="146"/>
        <end position="170"/>
    </location>
</feature>
<feature type="transmembrane region" description="Helical" evidence="8">
    <location>
        <begin position="123"/>
        <end position="140"/>
    </location>
</feature>
<evidence type="ECO:0000256" key="6">
    <source>
        <dbReference type="ARBA" id="ARBA00035642"/>
    </source>
</evidence>
<dbReference type="FunFam" id="1.10.3720.10:FF:000001">
    <property type="entry name" value="Glycine betaine ABC transporter, permease"/>
    <property type="match status" value="1"/>
</dbReference>
<dbReference type="Gene3D" id="3.40.190.10">
    <property type="entry name" value="Periplasmic binding protein-like II"/>
    <property type="match status" value="1"/>
</dbReference>
<dbReference type="Gene3D" id="1.10.3720.10">
    <property type="entry name" value="MetI-like"/>
    <property type="match status" value="1"/>
</dbReference>
<dbReference type="PROSITE" id="PS50928">
    <property type="entry name" value="ABC_TM1"/>
    <property type="match status" value="1"/>
</dbReference>
<feature type="transmembrane region" description="Helical" evidence="8">
    <location>
        <begin position="218"/>
        <end position="238"/>
    </location>
</feature>
<evidence type="ECO:0000259" key="9">
    <source>
        <dbReference type="PROSITE" id="PS50928"/>
    </source>
</evidence>
<keyword evidence="11" id="KW-1185">Reference proteome</keyword>
<evidence type="ECO:0000256" key="7">
    <source>
        <dbReference type="ARBA" id="ARBA00035652"/>
    </source>
</evidence>
<evidence type="ECO:0000256" key="3">
    <source>
        <dbReference type="ARBA" id="ARBA00022692"/>
    </source>
</evidence>
<evidence type="ECO:0000256" key="1">
    <source>
        <dbReference type="ARBA" id="ARBA00004141"/>
    </source>
</evidence>
<evidence type="ECO:0000256" key="5">
    <source>
        <dbReference type="ARBA" id="ARBA00023136"/>
    </source>
</evidence>
<evidence type="ECO:0000313" key="11">
    <source>
        <dbReference type="Proteomes" id="UP000622533"/>
    </source>
</evidence>
<dbReference type="GO" id="GO:0022857">
    <property type="term" value="F:transmembrane transporter activity"/>
    <property type="evidence" value="ECO:0007669"/>
    <property type="project" value="InterPro"/>
</dbReference>
<keyword evidence="4 8" id="KW-1133">Transmembrane helix</keyword>
<reference evidence="10" key="1">
    <citation type="submission" date="2020-10" db="EMBL/GenBank/DDBJ databases">
        <authorList>
            <person name="Castelo-Branco R."/>
            <person name="Eusebio N."/>
            <person name="Adriana R."/>
            <person name="Vieira A."/>
            <person name="Brugerolle De Fraissinette N."/>
            <person name="Rezende De Castro R."/>
            <person name="Schneider M.P."/>
            <person name="Vasconcelos V."/>
            <person name="Leao P.N."/>
        </authorList>
    </citation>
    <scope>NUCLEOTIDE SEQUENCE</scope>
    <source>
        <strain evidence="10">LEGE 12446</strain>
    </source>
</reference>
<comment type="subcellular location">
    <subcellularLocation>
        <location evidence="8">Cell membrane</location>
        <topology evidence="8">Multi-pass membrane protein</topology>
    </subcellularLocation>
    <subcellularLocation>
        <location evidence="1">Membrane</location>
        <topology evidence="1">Multi-pass membrane protein</topology>
    </subcellularLocation>
</comment>
<dbReference type="PANTHER" id="PTHR30177:SF4">
    <property type="entry name" value="OSMOPROTECTANT IMPORT PERMEASE PROTEIN OSMW"/>
    <property type="match status" value="1"/>
</dbReference>
<comment type="similarity">
    <text evidence="6">In the C-terminal section; belongs to the OsmX family.</text>
</comment>
<protein>
    <submittedName>
        <fullName evidence="10">ABC transporter permease subunit</fullName>
    </submittedName>
</protein>
<keyword evidence="3 8" id="KW-0812">Transmembrane</keyword>
<dbReference type="Pfam" id="PF00528">
    <property type="entry name" value="BPD_transp_1"/>
    <property type="match status" value="1"/>
</dbReference>
<organism evidence="10 11">
    <name type="scientific">Desmonostoc muscorum LEGE 12446</name>
    <dbReference type="NCBI Taxonomy" id="1828758"/>
    <lineage>
        <taxon>Bacteria</taxon>
        <taxon>Bacillati</taxon>
        <taxon>Cyanobacteriota</taxon>
        <taxon>Cyanophyceae</taxon>
        <taxon>Nostocales</taxon>
        <taxon>Nostocaceae</taxon>
        <taxon>Desmonostoc</taxon>
    </lineage>
</organism>
<keyword evidence="2 8" id="KW-0813">Transport</keyword>
<gene>
    <name evidence="10" type="ORF">IQ276_11475</name>
</gene>
<dbReference type="Proteomes" id="UP000622533">
    <property type="component" value="Unassembled WGS sequence"/>
</dbReference>
<proteinExistence type="inferred from homology"/>
<dbReference type="InterPro" id="IPR035906">
    <property type="entry name" value="MetI-like_sf"/>
</dbReference>
<accession>A0A8J7DA90</accession>
<dbReference type="CDD" id="cd06261">
    <property type="entry name" value="TM_PBP2"/>
    <property type="match status" value="1"/>
</dbReference>
<dbReference type="GO" id="GO:0043190">
    <property type="term" value="C:ATP-binding cassette (ABC) transporter complex"/>
    <property type="evidence" value="ECO:0007669"/>
    <property type="project" value="InterPro"/>
</dbReference>
<dbReference type="Gene3D" id="3.40.190.120">
    <property type="entry name" value="Osmoprotection protein (prox), domain 2"/>
    <property type="match status" value="1"/>
</dbReference>
<comment type="caution">
    <text evidence="10">The sequence shown here is derived from an EMBL/GenBank/DDBJ whole genome shotgun (WGS) entry which is preliminary data.</text>
</comment>
<dbReference type="EMBL" id="JADEXS010000124">
    <property type="protein sequence ID" value="MBE9023026.1"/>
    <property type="molecule type" value="Genomic_DNA"/>
</dbReference>
<dbReference type="SUPFAM" id="SSF53850">
    <property type="entry name" value="Periplasmic binding protein-like II"/>
    <property type="match status" value="1"/>
</dbReference>
<dbReference type="CDD" id="cd13613">
    <property type="entry name" value="PBP2_Opu_like_2"/>
    <property type="match status" value="1"/>
</dbReference>
<evidence type="ECO:0000256" key="4">
    <source>
        <dbReference type="ARBA" id="ARBA00022989"/>
    </source>
</evidence>
<dbReference type="SUPFAM" id="SSF161098">
    <property type="entry name" value="MetI-like"/>
    <property type="match status" value="1"/>
</dbReference>
<dbReference type="InterPro" id="IPR000515">
    <property type="entry name" value="MetI-like"/>
</dbReference>
<dbReference type="RefSeq" id="WP_193916395.1">
    <property type="nucleotide sequence ID" value="NZ_JADEXS020000001.1"/>
</dbReference>
<dbReference type="AlphaFoldDB" id="A0A8J7DA90"/>
<feature type="transmembrane region" description="Helical" evidence="8">
    <location>
        <begin position="52"/>
        <end position="74"/>
    </location>
</feature>
<name>A0A8J7DA90_DESMC</name>
<feature type="transmembrane region" description="Helical" evidence="8">
    <location>
        <begin position="177"/>
        <end position="198"/>
    </location>
</feature>
<dbReference type="GO" id="GO:0031460">
    <property type="term" value="P:glycine betaine transport"/>
    <property type="evidence" value="ECO:0007669"/>
    <property type="project" value="TreeGrafter"/>
</dbReference>
<comment type="similarity">
    <text evidence="8">Belongs to the binding-protein-dependent transport system permease family.</text>
</comment>
<dbReference type="Pfam" id="PF04069">
    <property type="entry name" value="OpuAC"/>
    <property type="match status" value="1"/>
</dbReference>
<feature type="domain" description="ABC transmembrane type-1" evidence="9">
    <location>
        <begin position="14"/>
        <end position="196"/>
    </location>
</feature>